<evidence type="ECO:0000313" key="1">
    <source>
        <dbReference type="EMBL" id="PTX80932.1"/>
    </source>
</evidence>
<dbReference type="AlphaFoldDB" id="A0A855VL23"/>
<evidence type="ECO:0000313" key="2">
    <source>
        <dbReference type="Proteomes" id="UP000244004"/>
    </source>
</evidence>
<dbReference type="EMBL" id="PNXT01000004">
    <property type="protein sequence ID" value="PTX80932.1"/>
    <property type="molecule type" value="Genomic_DNA"/>
</dbReference>
<proteinExistence type="predicted"/>
<sequence length="111" mass="12678">MDEVELFHELMDSGHKFVWYLREPGVSNPDGNSPDVQLIVDLNGKELARRIDIPETPENGWRIDSWHARDFGGLPKDALKVDLHLLLTRRLLGETGSMFSRPFFLSAEQCS</sequence>
<organism evidence="1 2">
    <name type="scientific">Enterobacter hormaechei</name>
    <dbReference type="NCBI Taxonomy" id="158836"/>
    <lineage>
        <taxon>Bacteria</taxon>
        <taxon>Pseudomonadati</taxon>
        <taxon>Pseudomonadota</taxon>
        <taxon>Gammaproteobacteria</taxon>
        <taxon>Enterobacterales</taxon>
        <taxon>Enterobacteriaceae</taxon>
        <taxon>Enterobacter</taxon>
        <taxon>Enterobacter cloacae complex</taxon>
    </lineage>
</organism>
<protein>
    <submittedName>
        <fullName evidence="1">Uncharacterized protein</fullName>
    </submittedName>
</protein>
<accession>A0A855VL23</accession>
<comment type="caution">
    <text evidence="1">The sequence shown here is derived from an EMBL/GenBank/DDBJ whole genome shotgun (WGS) entry which is preliminary data.</text>
</comment>
<gene>
    <name evidence="1" type="ORF">C1O12_25115</name>
</gene>
<dbReference type="Proteomes" id="UP000244004">
    <property type="component" value="Unassembled WGS sequence"/>
</dbReference>
<dbReference type="RefSeq" id="WP_032656013.1">
    <property type="nucleotide sequence ID" value="NZ_JAELWN010000048.1"/>
</dbReference>
<reference evidence="1 2" key="1">
    <citation type="submission" date="2018-01" db="EMBL/GenBank/DDBJ databases">
        <title>Geographic spread and resistance mechanisms of dominant carbapenem-resistant Enterobacter cloacae complex clones ST171 and ST78.</title>
        <authorList>
            <person name="Gomez-Simmonds A."/>
            <person name="Annavajhala M.K."/>
            <person name="Wang Z."/>
            <person name="Macesic N."/>
            <person name="Hu Y."/>
            <person name="Giddins M.J."/>
            <person name="O'Malley A."/>
            <person name="Toussaint N.C."/>
            <person name="Whittier S."/>
            <person name="Torres V.J."/>
            <person name="Uhlemann A.-C."/>
        </authorList>
    </citation>
    <scope>NUCLEOTIDE SEQUENCE [LARGE SCALE GENOMIC DNA]</scope>
    <source>
        <strain evidence="1 2">78</strain>
    </source>
</reference>
<name>A0A855VL23_9ENTR</name>